<feature type="region of interest" description="Disordered" evidence="1">
    <location>
        <begin position="270"/>
        <end position="304"/>
    </location>
</feature>
<accession>A0A1I7WTZ8</accession>
<evidence type="ECO:0000256" key="1">
    <source>
        <dbReference type="SAM" id="MobiDB-lite"/>
    </source>
</evidence>
<protein>
    <submittedName>
        <fullName evidence="3">INCENP_ARK-bind domain-containing protein</fullName>
    </submittedName>
</protein>
<keyword evidence="2" id="KW-1185">Reference proteome</keyword>
<feature type="region of interest" description="Disordered" evidence="1">
    <location>
        <begin position="99"/>
        <end position="128"/>
    </location>
</feature>
<feature type="compositionally biased region" description="Acidic residues" evidence="1">
    <location>
        <begin position="1014"/>
        <end position="1025"/>
    </location>
</feature>
<dbReference type="Proteomes" id="UP000095283">
    <property type="component" value="Unplaced"/>
</dbReference>
<proteinExistence type="predicted"/>
<organism evidence="2 3">
    <name type="scientific">Heterorhabditis bacteriophora</name>
    <name type="common">Entomopathogenic nematode worm</name>
    <dbReference type="NCBI Taxonomy" id="37862"/>
    <lineage>
        <taxon>Eukaryota</taxon>
        <taxon>Metazoa</taxon>
        <taxon>Ecdysozoa</taxon>
        <taxon>Nematoda</taxon>
        <taxon>Chromadorea</taxon>
        <taxon>Rhabditida</taxon>
        <taxon>Rhabditina</taxon>
        <taxon>Rhabditomorpha</taxon>
        <taxon>Strongyloidea</taxon>
        <taxon>Heterorhabditidae</taxon>
        <taxon>Heterorhabditis</taxon>
    </lineage>
</organism>
<feature type="compositionally biased region" description="Polar residues" evidence="1">
    <location>
        <begin position="272"/>
        <end position="284"/>
    </location>
</feature>
<reference evidence="3" key="1">
    <citation type="submission" date="2016-11" db="UniProtKB">
        <authorList>
            <consortium name="WormBaseParasite"/>
        </authorList>
    </citation>
    <scope>IDENTIFICATION</scope>
</reference>
<feature type="compositionally biased region" description="Polar residues" evidence="1">
    <location>
        <begin position="152"/>
        <end position="166"/>
    </location>
</feature>
<feature type="region of interest" description="Disordered" evidence="1">
    <location>
        <begin position="889"/>
        <end position="945"/>
    </location>
</feature>
<dbReference type="WBParaSite" id="Hba_08665">
    <property type="protein sequence ID" value="Hba_08665"/>
    <property type="gene ID" value="Hba_08665"/>
</dbReference>
<evidence type="ECO:0000313" key="2">
    <source>
        <dbReference type="Proteomes" id="UP000095283"/>
    </source>
</evidence>
<feature type="compositionally biased region" description="Basic and acidic residues" evidence="1">
    <location>
        <begin position="889"/>
        <end position="938"/>
    </location>
</feature>
<feature type="region of interest" description="Disordered" evidence="1">
    <location>
        <begin position="192"/>
        <end position="220"/>
    </location>
</feature>
<feature type="region of interest" description="Disordered" evidence="1">
    <location>
        <begin position="152"/>
        <end position="177"/>
    </location>
</feature>
<dbReference type="AlphaFoldDB" id="A0A1I7WTZ8"/>
<evidence type="ECO:0000313" key="3">
    <source>
        <dbReference type="WBParaSite" id="Hba_08665"/>
    </source>
</evidence>
<sequence length="1104" mass="127152">MCKLLRTRRIWLVGVISRTPILIASRTSSSTAAQPESPTMSDEEEQYVYNLSPSIRNLSPSTFQSSRFELPSPSAASYREPFFRDPCFRETLSKDSVRESLPSRLLSRRSSSFHDDRRSQDILSNTRAPRCDETSSLLERYGVRKISIGESPAQSYLKQRRQQQSEPDGGLNSRRKSLDTFGSITRDGCFDINISTDGNPGTSRIGERKELPRQISSDAQDFSQNEYINRLMAAHNRVDELLRSRGLNLDDERKYLRAWEEIPIIREEQCRTMRSPSNSSDSGLSTDNDSDRSNSDADSKLEEQQCDENFHKENCEECVKNNEARQSLRILRRFRLNETTKSSTPPPVQQRTILSNLKRKNSPRIPSSAEISIQHCSFYQVSQNARASAPDKNVRINLRLTERAPKNCAANIALPSPPRTAYTRLDILIPIKINQRRTMSTQIIKPKRVIGKLDRSHTVEISDDPKQLRKVNRLKIPEFFLQTHAEAVEDFKNVRNQLKKVPTMDTIFGGFLVTPKPAMPIKRANAIRRKHSPLKDETIFHLNETNNVLDSSSKFFQSSQELPEIRVENVSFGEKSVIPQPLSGFLNLPGSLDRPATSSGAKKCHESPIAELSDTDRLLVEQFRRSLSIPRPRALQRAPSPFNKPIRILVPAKSRDRLQSPPRAEFLRRRTPVRLLPETPRQHSPPHLVKAYHSSKLFSKRAHLLELPIVLKKVDLSIIHEKKKPKKRLQKRWIPRWRRKCSNDEEIDEEFDEEVEEEEEIGEIPVTEEKTSRSEDYVAVKTFHRLSNHLIPEIALNKQACENITKLLKEVIEILQKTRGNENACRSLTNSLAQYAPTTTKSLTEDDEKMNEAEKAMAVRNQKKTTNNCKILNALPLEKEELKKLKEKQERRRLEREQEEREMAEKKKQEDDKRRKEEEDRKAKQEEEKRKKDQEKNRRQQMSGAAFTAGQGGSMYVCPVFYVMSSCCPFMLSTVYCPRSVRIVYLQKNAYPCFPGVPPPPTIYEKVILKYDNDKDDDETEEIEELDKPKESPVLARGTGKPPPEWGKKTNEEIEAYLKNPERCPKYVEQVKIEGIKPPIEPKPLELPTMMQCIYKVLTCLESY</sequence>
<name>A0A1I7WTZ8_HETBA</name>
<feature type="compositionally biased region" description="Basic and acidic residues" evidence="1">
    <location>
        <begin position="289"/>
        <end position="304"/>
    </location>
</feature>
<feature type="compositionally biased region" description="Polar residues" evidence="1">
    <location>
        <begin position="193"/>
        <end position="202"/>
    </location>
</feature>
<feature type="compositionally biased region" description="Low complexity" evidence="1">
    <location>
        <begin position="99"/>
        <end position="110"/>
    </location>
</feature>
<feature type="region of interest" description="Disordered" evidence="1">
    <location>
        <begin position="1014"/>
        <end position="1050"/>
    </location>
</feature>